<dbReference type="GO" id="GO:0000155">
    <property type="term" value="F:phosphorelay sensor kinase activity"/>
    <property type="evidence" value="ECO:0007669"/>
    <property type="project" value="InterPro"/>
</dbReference>
<keyword evidence="2" id="KW-0808">Transferase</keyword>
<dbReference type="PANTHER" id="PTHR30305">
    <property type="entry name" value="PROTEIN YJDM-RELATED"/>
    <property type="match status" value="1"/>
</dbReference>
<sequence length="143" mass="15000">MTRNDDILHASTVRVGDLGVLIIGPSGAGKSALALQLVALGASLVADDRTRLSRQDGTVMADVPETIAGLIEARGVGILRLPPAGPTPLALVVDLGQTERERIPPPRSHDVLGLELPCLYRVEGPHFAAAILLYLRCSINSAP</sequence>
<dbReference type="InterPro" id="IPR011104">
    <property type="entry name" value="Hpr_kin/Pase_C"/>
</dbReference>
<dbReference type="Proteomes" id="UP000181897">
    <property type="component" value="Chromosome"/>
</dbReference>
<dbReference type="CDD" id="cd01918">
    <property type="entry name" value="HprK_C"/>
    <property type="match status" value="1"/>
</dbReference>
<name>A0A1J0WD85_9RHOB</name>
<dbReference type="Pfam" id="PF07475">
    <property type="entry name" value="Hpr_kinase_C"/>
    <property type="match status" value="1"/>
</dbReference>
<organism evidence="2 3">
    <name type="scientific">Sulfitobacter alexandrii</name>
    <dbReference type="NCBI Taxonomy" id="1917485"/>
    <lineage>
        <taxon>Bacteria</taxon>
        <taxon>Pseudomonadati</taxon>
        <taxon>Pseudomonadota</taxon>
        <taxon>Alphaproteobacteria</taxon>
        <taxon>Rhodobacterales</taxon>
        <taxon>Roseobacteraceae</taxon>
        <taxon>Sulfitobacter</taxon>
    </lineage>
</organism>
<dbReference type="SUPFAM" id="SSF53795">
    <property type="entry name" value="PEP carboxykinase-like"/>
    <property type="match status" value="1"/>
</dbReference>
<evidence type="ECO:0000313" key="3">
    <source>
        <dbReference type="Proteomes" id="UP000181897"/>
    </source>
</evidence>
<dbReference type="EMBL" id="CP018076">
    <property type="protein sequence ID" value="APE42281.1"/>
    <property type="molecule type" value="Genomic_DNA"/>
</dbReference>
<dbReference type="KEGG" id="suam:BOO69_01765"/>
<dbReference type="AlphaFoldDB" id="A0A1J0WD85"/>
<dbReference type="InterPro" id="IPR027417">
    <property type="entry name" value="P-loop_NTPase"/>
</dbReference>
<feature type="domain" description="HPr kinase/phosphorylase C-terminal" evidence="1">
    <location>
        <begin position="7"/>
        <end position="80"/>
    </location>
</feature>
<evidence type="ECO:0000259" key="1">
    <source>
        <dbReference type="Pfam" id="PF07475"/>
    </source>
</evidence>
<keyword evidence="2" id="KW-0418">Kinase</keyword>
<gene>
    <name evidence="2" type="ORF">BOO69_01765</name>
</gene>
<dbReference type="PANTHER" id="PTHR30305:SF1">
    <property type="entry name" value="HPR KINASE_PHOSPHORYLASE"/>
    <property type="match status" value="1"/>
</dbReference>
<keyword evidence="3" id="KW-1185">Reference proteome</keyword>
<proteinExistence type="predicted"/>
<dbReference type="Gene3D" id="3.40.50.300">
    <property type="entry name" value="P-loop containing nucleotide triphosphate hydrolases"/>
    <property type="match status" value="1"/>
</dbReference>
<dbReference type="STRING" id="1917485.BOO69_01765"/>
<accession>A0A1J0WD85</accession>
<evidence type="ECO:0000313" key="2">
    <source>
        <dbReference type="EMBL" id="APE42281.1"/>
    </source>
</evidence>
<dbReference type="GO" id="GO:0005524">
    <property type="term" value="F:ATP binding"/>
    <property type="evidence" value="ECO:0007669"/>
    <property type="project" value="InterPro"/>
</dbReference>
<reference evidence="2 3" key="1">
    <citation type="submission" date="2016-11" db="EMBL/GenBank/DDBJ databases">
        <title>Complete genome sequence of Sulfitobacter sp. AM1-D1, a toxic bacteria associated with marine dinoflagellate Alexandrium minutum in East China Sea.</title>
        <authorList>
            <person name="Yang Q."/>
            <person name="Zhang X."/>
            <person name="Tian X."/>
        </authorList>
    </citation>
    <scope>NUCLEOTIDE SEQUENCE [LARGE SCALE GENOMIC DNA]</scope>
    <source>
        <strain evidence="2 3">AM1-D1</strain>
    </source>
</reference>
<dbReference type="OrthoDB" id="8326226at2"/>
<dbReference type="GO" id="GO:0006109">
    <property type="term" value="P:regulation of carbohydrate metabolic process"/>
    <property type="evidence" value="ECO:0007669"/>
    <property type="project" value="InterPro"/>
</dbReference>
<protein>
    <submittedName>
        <fullName evidence="2">Serine kinase</fullName>
    </submittedName>
</protein>